<evidence type="ECO:0000259" key="6">
    <source>
        <dbReference type="PROSITE" id="PS51007"/>
    </source>
</evidence>
<feature type="chain" id="PRO_5027054147" evidence="5">
    <location>
        <begin position="23"/>
        <end position="108"/>
    </location>
</feature>
<keyword evidence="3 4" id="KW-0408">Iron</keyword>
<dbReference type="OrthoDB" id="679921at2"/>
<dbReference type="Gene3D" id="1.10.760.10">
    <property type="entry name" value="Cytochrome c-like domain"/>
    <property type="match status" value="1"/>
</dbReference>
<dbReference type="RefSeq" id="WP_151668370.1">
    <property type="nucleotide sequence ID" value="NZ_WBVO01000014.1"/>
</dbReference>
<feature type="domain" description="Cytochrome c" evidence="6">
    <location>
        <begin position="42"/>
        <end position="108"/>
    </location>
</feature>
<organism evidence="7 8">
    <name type="scientific">Phaeocystidibacter luteus</name>
    <dbReference type="NCBI Taxonomy" id="911197"/>
    <lineage>
        <taxon>Bacteria</taxon>
        <taxon>Pseudomonadati</taxon>
        <taxon>Bacteroidota</taxon>
        <taxon>Flavobacteriia</taxon>
        <taxon>Flavobacteriales</taxon>
        <taxon>Phaeocystidibacteraceae</taxon>
        <taxon>Phaeocystidibacter</taxon>
    </lineage>
</organism>
<dbReference type="AlphaFoldDB" id="A0A6N6RCS4"/>
<dbReference type="PROSITE" id="PS51257">
    <property type="entry name" value="PROKAR_LIPOPROTEIN"/>
    <property type="match status" value="1"/>
</dbReference>
<evidence type="ECO:0000256" key="3">
    <source>
        <dbReference type="ARBA" id="ARBA00023004"/>
    </source>
</evidence>
<dbReference type="GO" id="GO:0020037">
    <property type="term" value="F:heme binding"/>
    <property type="evidence" value="ECO:0007669"/>
    <property type="project" value="InterPro"/>
</dbReference>
<evidence type="ECO:0000256" key="2">
    <source>
        <dbReference type="ARBA" id="ARBA00022723"/>
    </source>
</evidence>
<dbReference type="Proteomes" id="UP000468650">
    <property type="component" value="Unassembled WGS sequence"/>
</dbReference>
<evidence type="ECO:0000256" key="4">
    <source>
        <dbReference type="PROSITE-ProRule" id="PRU00433"/>
    </source>
</evidence>
<protein>
    <submittedName>
        <fullName evidence="7">Cytochrome c</fullName>
    </submittedName>
</protein>
<dbReference type="GO" id="GO:0009055">
    <property type="term" value="F:electron transfer activity"/>
    <property type="evidence" value="ECO:0007669"/>
    <property type="project" value="InterPro"/>
</dbReference>
<dbReference type="PROSITE" id="PS51007">
    <property type="entry name" value="CYTC"/>
    <property type="match status" value="1"/>
</dbReference>
<comment type="caution">
    <text evidence="7">The sequence shown here is derived from an EMBL/GenBank/DDBJ whole genome shotgun (WGS) entry which is preliminary data.</text>
</comment>
<dbReference type="InterPro" id="IPR036909">
    <property type="entry name" value="Cyt_c-like_dom_sf"/>
</dbReference>
<dbReference type="SUPFAM" id="SSF46626">
    <property type="entry name" value="Cytochrome c"/>
    <property type="match status" value="1"/>
</dbReference>
<evidence type="ECO:0000256" key="1">
    <source>
        <dbReference type="ARBA" id="ARBA00022617"/>
    </source>
</evidence>
<gene>
    <name evidence="7" type="ORF">F8C67_13365</name>
</gene>
<accession>A0A6N6RCS4</accession>
<keyword evidence="8" id="KW-1185">Reference proteome</keyword>
<name>A0A6N6RCS4_9FLAO</name>
<sequence>MKRTISILAVLTLVACGSAKLAAPTQADVDKASDAYPGYTLAQMNEGKGLYEQKCDKCHGLKDPTAFSPEQMREITPKMVEMANERQQSISADQAELIEKYLVTASMK</sequence>
<proteinExistence type="predicted"/>
<evidence type="ECO:0000256" key="5">
    <source>
        <dbReference type="SAM" id="SignalP"/>
    </source>
</evidence>
<evidence type="ECO:0000313" key="7">
    <source>
        <dbReference type="EMBL" id="KAB2805437.1"/>
    </source>
</evidence>
<dbReference type="EMBL" id="WBVO01000014">
    <property type="protein sequence ID" value="KAB2805437.1"/>
    <property type="molecule type" value="Genomic_DNA"/>
</dbReference>
<evidence type="ECO:0000313" key="8">
    <source>
        <dbReference type="Proteomes" id="UP000468650"/>
    </source>
</evidence>
<feature type="signal peptide" evidence="5">
    <location>
        <begin position="1"/>
        <end position="22"/>
    </location>
</feature>
<dbReference type="InterPro" id="IPR009056">
    <property type="entry name" value="Cyt_c-like_dom"/>
</dbReference>
<keyword evidence="2 4" id="KW-0479">Metal-binding</keyword>
<reference evidence="7 8" key="1">
    <citation type="submission" date="2019-09" db="EMBL/GenBank/DDBJ databases">
        <title>Genomes of family Cryomorphaceae.</title>
        <authorList>
            <person name="Bowman J.P."/>
        </authorList>
    </citation>
    <scope>NUCLEOTIDE SEQUENCE [LARGE SCALE GENOMIC DNA]</scope>
    <source>
        <strain evidence="7 8">LMG 25704</strain>
    </source>
</reference>
<keyword evidence="1 4" id="KW-0349">Heme</keyword>
<keyword evidence="5" id="KW-0732">Signal</keyword>
<dbReference type="GO" id="GO:0046872">
    <property type="term" value="F:metal ion binding"/>
    <property type="evidence" value="ECO:0007669"/>
    <property type="project" value="UniProtKB-KW"/>
</dbReference>